<dbReference type="Pfam" id="PF01943">
    <property type="entry name" value="Polysacc_synt"/>
    <property type="match status" value="1"/>
</dbReference>
<feature type="transmembrane region" description="Helical" evidence="7">
    <location>
        <begin position="372"/>
        <end position="393"/>
    </location>
</feature>
<keyword evidence="2" id="KW-1003">Cell membrane</keyword>
<evidence type="ECO:0000256" key="3">
    <source>
        <dbReference type="ARBA" id="ARBA00022692"/>
    </source>
</evidence>
<dbReference type="Proteomes" id="UP000183263">
    <property type="component" value="Unassembled WGS sequence"/>
</dbReference>
<protein>
    <submittedName>
        <fullName evidence="8">Membrane protein involved in the export of O-antigen and teichoic acid</fullName>
    </submittedName>
</protein>
<dbReference type="PANTHER" id="PTHR30250:SF11">
    <property type="entry name" value="O-ANTIGEN TRANSPORTER-RELATED"/>
    <property type="match status" value="1"/>
</dbReference>
<dbReference type="GO" id="GO:0005886">
    <property type="term" value="C:plasma membrane"/>
    <property type="evidence" value="ECO:0007669"/>
    <property type="project" value="UniProtKB-SubCell"/>
</dbReference>
<evidence type="ECO:0000313" key="8">
    <source>
        <dbReference type="EMBL" id="SDH09451.1"/>
    </source>
</evidence>
<feature type="region of interest" description="Disordered" evidence="6">
    <location>
        <begin position="1"/>
        <end position="22"/>
    </location>
</feature>
<keyword evidence="5 7" id="KW-0472">Membrane</keyword>
<feature type="transmembrane region" description="Helical" evidence="7">
    <location>
        <begin position="230"/>
        <end position="261"/>
    </location>
</feature>
<feature type="transmembrane region" description="Helical" evidence="7">
    <location>
        <begin position="133"/>
        <end position="154"/>
    </location>
</feature>
<feature type="transmembrane region" description="Helical" evidence="7">
    <location>
        <begin position="99"/>
        <end position="121"/>
    </location>
</feature>
<evidence type="ECO:0000256" key="2">
    <source>
        <dbReference type="ARBA" id="ARBA00022475"/>
    </source>
</evidence>
<proteinExistence type="predicted"/>
<evidence type="ECO:0000256" key="5">
    <source>
        <dbReference type="ARBA" id="ARBA00023136"/>
    </source>
</evidence>
<feature type="transmembrane region" description="Helical" evidence="7">
    <location>
        <begin position="341"/>
        <end position="360"/>
    </location>
</feature>
<sequence>MSTASELATTPVGRPDDAAPPGRSLGRNSLALTLSALVTGGVGLVYWVAVAKVYPAAEVGAAAAVITTATMLSAFGNLSFGAVFERFLPEAGRTARSMILRGTATGAGVGTLLGCVFLVVGPTGEMFTHTWEMVTFPLVVAVFSVFALGDHTAVGLREAGWAAGKNVTHALVKLVLALAFAFTASRLAIVWTWAVPAAIGAIVLGRLMWRRVGSLAYRDVEPSLPPRREIAEFLVSAYGIYVVSALAPLVLPLVVIAILGADANAHFAIAWSLVSAVLVLMTMLTGPFVAAAAADPTRTYSLTLRFAAVIGAVCAGGVVLFAVVGPWILGFLDPRYGEAGVPLLRLVAVALPLVVVPTLYNAIARVTRRMRLAVAVQIVNAAVILGLSTALISERGIAAMGWAYIAAEGASAVILAVPLARAVSRMRSAAE</sequence>
<comment type="subcellular location">
    <subcellularLocation>
        <location evidence="1">Cell membrane</location>
        <topology evidence="1">Multi-pass membrane protein</topology>
    </subcellularLocation>
</comment>
<feature type="transmembrane region" description="Helical" evidence="7">
    <location>
        <begin position="190"/>
        <end position="209"/>
    </location>
</feature>
<reference evidence="8 9" key="1">
    <citation type="submission" date="2016-10" db="EMBL/GenBank/DDBJ databases">
        <authorList>
            <person name="de Groot N.N."/>
        </authorList>
    </citation>
    <scope>NUCLEOTIDE SEQUENCE [LARGE SCALE GENOMIC DNA]</scope>
    <source>
        <strain evidence="8 9">DSM 44892</strain>
    </source>
</reference>
<accession>A0A1G7ZL02</accession>
<dbReference type="InterPro" id="IPR050833">
    <property type="entry name" value="Poly_Biosynth_Transport"/>
</dbReference>
<dbReference type="RefSeq" id="WP_083342765.1">
    <property type="nucleotide sequence ID" value="NZ_CP048813.1"/>
</dbReference>
<feature type="transmembrane region" description="Helical" evidence="7">
    <location>
        <begin position="399"/>
        <end position="420"/>
    </location>
</feature>
<gene>
    <name evidence="8" type="ORF">SAMN05444695_101147</name>
</gene>
<name>A0A1G7ZL02_9NOCA</name>
<evidence type="ECO:0000256" key="6">
    <source>
        <dbReference type="SAM" id="MobiDB-lite"/>
    </source>
</evidence>
<evidence type="ECO:0000313" key="9">
    <source>
        <dbReference type="Proteomes" id="UP000183263"/>
    </source>
</evidence>
<dbReference type="AlphaFoldDB" id="A0A1G7ZL02"/>
<feature type="transmembrane region" description="Helical" evidence="7">
    <location>
        <begin position="306"/>
        <end position="329"/>
    </location>
</feature>
<feature type="transmembrane region" description="Helical" evidence="7">
    <location>
        <begin position="30"/>
        <end position="49"/>
    </location>
</feature>
<evidence type="ECO:0000256" key="1">
    <source>
        <dbReference type="ARBA" id="ARBA00004651"/>
    </source>
</evidence>
<keyword evidence="3 7" id="KW-0812">Transmembrane</keyword>
<evidence type="ECO:0000256" key="7">
    <source>
        <dbReference type="SAM" id="Phobius"/>
    </source>
</evidence>
<keyword evidence="9" id="KW-1185">Reference proteome</keyword>
<dbReference type="InterPro" id="IPR002797">
    <property type="entry name" value="Polysacc_synth"/>
</dbReference>
<organism evidence="8 9">
    <name type="scientific">Rhodococcus triatomae</name>
    <dbReference type="NCBI Taxonomy" id="300028"/>
    <lineage>
        <taxon>Bacteria</taxon>
        <taxon>Bacillati</taxon>
        <taxon>Actinomycetota</taxon>
        <taxon>Actinomycetes</taxon>
        <taxon>Mycobacteriales</taxon>
        <taxon>Nocardiaceae</taxon>
        <taxon>Rhodococcus</taxon>
    </lineage>
</organism>
<keyword evidence="4 7" id="KW-1133">Transmembrane helix</keyword>
<dbReference type="EMBL" id="FNDN01000001">
    <property type="protein sequence ID" value="SDH09451.1"/>
    <property type="molecule type" value="Genomic_DNA"/>
</dbReference>
<feature type="transmembrane region" description="Helical" evidence="7">
    <location>
        <begin position="267"/>
        <end position="294"/>
    </location>
</feature>
<feature type="transmembrane region" description="Helical" evidence="7">
    <location>
        <begin position="61"/>
        <end position="87"/>
    </location>
</feature>
<dbReference type="PANTHER" id="PTHR30250">
    <property type="entry name" value="PST FAMILY PREDICTED COLANIC ACID TRANSPORTER"/>
    <property type="match status" value="1"/>
</dbReference>
<evidence type="ECO:0000256" key="4">
    <source>
        <dbReference type="ARBA" id="ARBA00022989"/>
    </source>
</evidence>